<gene>
    <name evidence="2" type="ORF">EQG79_25560</name>
</gene>
<organism evidence="2 3">
    <name type="scientific">Spirosoma sordidisoli</name>
    <dbReference type="NCBI Taxonomy" id="2502893"/>
    <lineage>
        <taxon>Bacteria</taxon>
        <taxon>Pseudomonadati</taxon>
        <taxon>Bacteroidota</taxon>
        <taxon>Cytophagia</taxon>
        <taxon>Cytophagales</taxon>
        <taxon>Cytophagaceae</taxon>
        <taxon>Spirosoma</taxon>
    </lineage>
</organism>
<accession>A0A4Q2UIV9</accession>
<sequence length="192" mass="21827">MTESQKRQQQAKVLRISRKLHRTTGALLFVFFLFISVTGLLLGWKKNSGGLLLPKSYKGTSTNLADWLPLDSLHKNACRIVQDSISPELSLELERIDVRKDKGMVKFVFADHFWGVQLDGATGKLLHIEQRRSDFIEKIHDGSILDFYAGTSDGQIKLVYTTITGLALLLFTVTGFWLWYGPKRMRQNAANR</sequence>
<evidence type="ECO:0000313" key="3">
    <source>
        <dbReference type="Proteomes" id="UP000290407"/>
    </source>
</evidence>
<feature type="transmembrane region" description="Helical" evidence="1">
    <location>
        <begin position="158"/>
        <end position="180"/>
    </location>
</feature>
<comment type="caution">
    <text evidence="2">The sequence shown here is derived from an EMBL/GenBank/DDBJ whole genome shotgun (WGS) entry which is preliminary data.</text>
</comment>
<proteinExistence type="predicted"/>
<feature type="transmembrane region" description="Helical" evidence="1">
    <location>
        <begin position="20"/>
        <end position="44"/>
    </location>
</feature>
<dbReference type="EMBL" id="SBLB01000008">
    <property type="protein sequence ID" value="RYC67471.1"/>
    <property type="molecule type" value="Genomic_DNA"/>
</dbReference>
<name>A0A4Q2UIV9_9BACT</name>
<keyword evidence="3" id="KW-1185">Reference proteome</keyword>
<keyword evidence="1" id="KW-1133">Transmembrane helix</keyword>
<dbReference type="Proteomes" id="UP000290407">
    <property type="component" value="Unassembled WGS sequence"/>
</dbReference>
<dbReference type="Pfam" id="PF03929">
    <property type="entry name" value="PepSY_TM"/>
    <property type="match status" value="1"/>
</dbReference>
<dbReference type="InterPro" id="IPR005625">
    <property type="entry name" value="PepSY-ass_TM"/>
</dbReference>
<keyword evidence="1" id="KW-0472">Membrane</keyword>
<evidence type="ECO:0000313" key="2">
    <source>
        <dbReference type="EMBL" id="RYC67471.1"/>
    </source>
</evidence>
<keyword evidence="1" id="KW-0812">Transmembrane</keyword>
<reference evidence="2 3" key="1">
    <citation type="submission" date="2019-01" db="EMBL/GenBank/DDBJ databases">
        <title>Spirosoma flava sp. nov., a propanil-degrading bacterium isolated from herbicide-contaminated soil.</title>
        <authorList>
            <person name="Zhang L."/>
            <person name="Jiang J.-D."/>
        </authorList>
    </citation>
    <scope>NUCLEOTIDE SEQUENCE [LARGE SCALE GENOMIC DNA]</scope>
    <source>
        <strain evidence="2 3">TY50</strain>
    </source>
</reference>
<dbReference type="AlphaFoldDB" id="A0A4Q2UIV9"/>
<protein>
    <submittedName>
        <fullName evidence="2">PepSY domain-containing protein</fullName>
    </submittedName>
</protein>
<evidence type="ECO:0000256" key="1">
    <source>
        <dbReference type="SAM" id="Phobius"/>
    </source>
</evidence>